<dbReference type="EnsemblPlants" id="OPUNC08G08720.1">
    <property type="protein sequence ID" value="OPUNC08G08720.1"/>
    <property type="gene ID" value="OPUNC08G08720"/>
</dbReference>
<dbReference type="AlphaFoldDB" id="A0A0E0LTE3"/>
<accession>A0A0E0LTE3</accession>
<name>A0A0E0LTE3_ORYPU</name>
<organism evidence="1">
    <name type="scientific">Oryza punctata</name>
    <name type="common">Red rice</name>
    <dbReference type="NCBI Taxonomy" id="4537"/>
    <lineage>
        <taxon>Eukaryota</taxon>
        <taxon>Viridiplantae</taxon>
        <taxon>Streptophyta</taxon>
        <taxon>Embryophyta</taxon>
        <taxon>Tracheophyta</taxon>
        <taxon>Spermatophyta</taxon>
        <taxon>Magnoliopsida</taxon>
        <taxon>Liliopsida</taxon>
        <taxon>Poales</taxon>
        <taxon>Poaceae</taxon>
        <taxon>BOP clade</taxon>
        <taxon>Oryzoideae</taxon>
        <taxon>Oryzeae</taxon>
        <taxon>Oryzinae</taxon>
        <taxon>Oryza</taxon>
    </lineage>
</organism>
<reference evidence="1" key="1">
    <citation type="submission" date="2015-04" db="UniProtKB">
        <authorList>
            <consortium name="EnsemblPlants"/>
        </authorList>
    </citation>
    <scope>IDENTIFICATION</scope>
</reference>
<reference evidence="1" key="2">
    <citation type="submission" date="2018-05" db="EMBL/GenBank/DDBJ databases">
        <title>OpunRS2 (Oryza punctata Reference Sequence Version 2).</title>
        <authorList>
            <person name="Zhang J."/>
            <person name="Kudrna D."/>
            <person name="Lee S."/>
            <person name="Talag J."/>
            <person name="Welchert J."/>
            <person name="Wing R.A."/>
        </authorList>
    </citation>
    <scope>NUCLEOTIDE SEQUENCE [LARGE SCALE GENOMIC DNA]</scope>
</reference>
<dbReference type="Proteomes" id="UP000026962">
    <property type="component" value="Chromosome 8"/>
</dbReference>
<dbReference type="HOGENOM" id="CLU_2137568_0_0_1"/>
<sequence length="113" mass="12879">MLAGELVQKLTWHDAFGCFKLIQICMFYDVTQIAYDNTSFVGLNVDSPTYWSAYMDKSSRVARQASVLEPHGGFPMGTGSFTGSHISMAYYMNEMDYLQPDHTSFLDFLNMQF</sequence>
<dbReference type="Gramene" id="OPUNC08G08720.1">
    <property type="protein sequence ID" value="OPUNC08G08720.1"/>
    <property type="gene ID" value="OPUNC08G08720"/>
</dbReference>
<keyword evidence="2" id="KW-1185">Reference proteome</keyword>
<proteinExistence type="predicted"/>
<protein>
    <submittedName>
        <fullName evidence="1">Uncharacterized protein</fullName>
    </submittedName>
</protein>
<evidence type="ECO:0000313" key="2">
    <source>
        <dbReference type="Proteomes" id="UP000026962"/>
    </source>
</evidence>
<evidence type="ECO:0000313" key="1">
    <source>
        <dbReference type="EnsemblPlants" id="OPUNC08G08720.1"/>
    </source>
</evidence>